<sequence>VPAVRPAGSNEFFQLELPGSAQLECSFYIK</sequence>
<dbReference type="EMBL" id="LXQA010060814">
    <property type="protein sequence ID" value="MCI06120.1"/>
    <property type="molecule type" value="Genomic_DNA"/>
</dbReference>
<comment type="caution">
    <text evidence="1">The sequence shown here is derived from an EMBL/GenBank/DDBJ whole genome shotgun (WGS) entry which is preliminary data.</text>
</comment>
<dbReference type="Proteomes" id="UP000265520">
    <property type="component" value="Unassembled WGS sequence"/>
</dbReference>
<reference evidence="1 2" key="1">
    <citation type="journal article" date="2018" name="Front. Plant Sci.">
        <title>Red Clover (Trifolium pratense) and Zigzag Clover (T. medium) - A Picture of Genomic Similarities and Differences.</title>
        <authorList>
            <person name="Dluhosova J."/>
            <person name="Istvanek J."/>
            <person name="Nedelnik J."/>
            <person name="Repkova J."/>
        </authorList>
    </citation>
    <scope>NUCLEOTIDE SEQUENCE [LARGE SCALE GENOMIC DNA]</scope>
    <source>
        <strain evidence="2">cv. 10/8</strain>
        <tissue evidence="1">Leaf</tissue>
    </source>
</reference>
<feature type="non-terminal residue" evidence="1">
    <location>
        <position position="1"/>
    </location>
</feature>
<protein>
    <submittedName>
        <fullName evidence="1">Uncharacterized protein</fullName>
    </submittedName>
</protein>
<accession>A0A392P3R6</accession>
<keyword evidence="2" id="KW-1185">Reference proteome</keyword>
<evidence type="ECO:0000313" key="2">
    <source>
        <dbReference type="Proteomes" id="UP000265520"/>
    </source>
</evidence>
<proteinExistence type="predicted"/>
<evidence type="ECO:0000313" key="1">
    <source>
        <dbReference type="EMBL" id="MCI06120.1"/>
    </source>
</evidence>
<name>A0A392P3R6_9FABA</name>
<organism evidence="1 2">
    <name type="scientific">Trifolium medium</name>
    <dbReference type="NCBI Taxonomy" id="97028"/>
    <lineage>
        <taxon>Eukaryota</taxon>
        <taxon>Viridiplantae</taxon>
        <taxon>Streptophyta</taxon>
        <taxon>Embryophyta</taxon>
        <taxon>Tracheophyta</taxon>
        <taxon>Spermatophyta</taxon>
        <taxon>Magnoliopsida</taxon>
        <taxon>eudicotyledons</taxon>
        <taxon>Gunneridae</taxon>
        <taxon>Pentapetalae</taxon>
        <taxon>rosids</taxon>
        <taxon>fabids</taxon>
        <taxon>Fabales</taxon>
        <taxon>Fabaceae</taxon>
        <taxon>Papilionoideae</taxon>
        <taxon>50 kb inversion clade</taxon>
        <taxon>NPAAA clade</taxon>
        <taxon>Hologalegina</taxon>
        <taxon>IRL clade</taxon>
        <taxon>Trifolieae</taxon>
        <taxon>Trifolium</taxon>
    </lineage>
</organism>
<dbReference type="AlphaFoldDB" id="A0A392P3R6"/>